<reference evidence="3 4" key="1">
    <citation type="submission" date="2017-02" db="EMBL/GenBank/DDBJ databases">
        <authorList>
            <person name="Peterson S.W."/>
        </authorList>
    </citation>
    <scope>NUCLEOTIDE SEQUENCE [LARGE SCALE GENOMIC DNA]</scope>
    <source>
        <strain evidence="3 4">LMG 22410</strain>
    </source>
</reference>
<feature type="domain" description="HTH cro/C1-type" evidence="2">
    <location>
        <begin position="17"/>
        <end position="71"/>
    </location>
</feature>
<keyword evidence="4" id="KW-1185">Reference proteome</keyword>
<name>A0A1R4GM46_9MICO</name>
<sequence length="185" mass="19389">MNAPESDALVPRIGRAIRDRRKASGLTLTQLAQQAEISVSHLSNIETGQSIASLPLLSKVASALGISMAELTRDENRLVAHSGRLPTPGEHWRILSHDDLETRIAAGDFAAGAELAFPFPLEGRDCFLTVLSGAVKVTVDGGEYSLGQGDAIDARSAAILTIVVADDARIVCSTSPSSRDTGISG</sequence>
<dbReference type="RefSeq" id="WP_086992990.1">
    <property type="nucleotide sequence ID" value="NZ_FUHU01000046.1"/>
</dbReference>
<dbReference type="InterPro" id="IPR050807">
    <property type="entry name" value="TransReg_Diox_bact_type"/>
</dbReference>
<dbReference type="InterPro" id="IPR014710">
    <property type="entry name" value="RmlC-like_jellyroll"/>
</dbReference>
<dbReference type="InterPro" id="IPR001387">
    <property type="entry name" value="Cro/C1-type_HTH"/>
</dbReference>
<dbReference type="GO" id="GO:0003700">
    <property type="term" value="F:DNA-binding transcription factor activity"/>
    <property type="evidence" value="ECO:0007669"/>
    <property type="project" value="TreeGrafter"/>
</dbReference>
<evidence type="ECO:0000259" key="2">
    <source>
        <dbReference type="PROSITE" id="PS50943"/>
    </source>
</evidence>
<dbReference type="Gene3D" id="2.60.120.10">
    <property type="entry name" value="Jelly Rolls"/>
    <property type="match status" value="1"/>
</dbReference>
<dbReference type="Proteomes" id="UP000195787">
    <property type="component" value="Unassembled WGS sequence"/>
</dbReference>
<dbReference type="GO" id="GO:0005829">
    <property type="term" value="C:cytosol"/>
    <property type="evidence" value="ECO:0007669"/>
    <property type="project" value="TreeGrafter"/>
</dbReference>
<evidence type="ECO:0000313" key="3">
    <source>
        <dbReference type="EMBL" id="SJM69174.1"/>
    </source>
</evidence>
<dbReference type="CDD" id="cd00093">
    <property type="entry name" value="HTH_XRE"/>
    <property type="match status" value="1"/>
</dbReference>
<dbReference type="SMART" id="SM00530">
    <property type="entry name" value="HTH_XRE"/>
    <property type="match status" value="1"/>
</dbReference>
<dbReference type="InterPro" id="IPR011051">
    <property type="entry name" value="RmlC_Cupin_sf"/>
</dbReference>
<dbReference type="InterPro" id="IPR010982">
    <property type="entry name" value="Lambda_DNA-bd_dom_sf"/>
</dbReference>
<dbReference type="GO" id="GO:0003677">
    <property type="term" value="F:DNA binding"/>
    <property type="evidence" value="ECO:0007669"/>
    <property type="project" value="UniProtKB-KW"/>
</dbReference>
<protein>
    <recommendedName>
        <fullName evidence="2">HTH cro/C1-type domain-containing protein</fullName>
    </recommendedName>
</protein>
<accession>A0A1R4GM46</accession>
<proteinExistence type="predicted"/>
<evidence type="ECO:0000256" key="1">
    <source>
        <dbReference type="ARBA" id="ARBA00023125"/>
    </source>
</evidence>
<dbReference type="EMBL" id="FUHU01000046">
    <property type="protein sequence ID" value="SJM69174.1"/>
    <property type="molecule type" value="Genomic_DNA"/>
</dbReference>
<dbReference type="SUPFAM" id="SSF47413">
    <property type="entry name" value="lambda repressor-like DNA-binding domains"/>
    <property type="match status" value="1"/>
</dbReference>
<dbReference type="PROSITE" id="PS50943">
    <property type="entry name" value="HTH_CROC1"/>
    <property type="match status" value="1"/>
</dbReference>
<dbReference type="Pfam" id="PF01381">
    <property type="entry name" value="HTH_3"/>
    <property type="match status" value="1"/>
</dbReference>
<dbReference type="SUPFAM" id="SSF51182">
    <property type="entry name" value="RmlC-like cupins"/>
    <property type="match status" value="1"/>
</dbReference>
<dbReference type="AlphaFoldDB" id="A0A1R4GM46"/>
<dbReference type="GeneID" id="303174146"/>
<organism evidence="3 4">
    <name type="scientific">Agrococcus casei LMG 22410</name>
    <dbReference type="NCBI Taxonomy" id="1255656"/>
    <lineage>
        <taxon>Bacteria</taxon>
        <taxon>Bacillati</taxon>
        <taxon>Actinomycetota</taxon>
        <taxon>Actinomycetes</taxon>
        <taxon>Micrococcales</taxon>
        <taxon>Microbacteriaceae</taxon>
        <taxon>Agrococcus</taxon>
    </lineage>
</organism>
<keyword evidence="1" id="KW-0238">DNA-binding</keyword>
<evidence type="ECO:0000313" key="4">
    <source>
        <dbReference type="Proteomes" id="UP000195787"/>
    </source>
</evidence>
<dbReference type="OrthoDB" id="4282897at2"/>
<gene>
    <name evidence="3" type="ORF">CZ674_13090</name>
</gene>
<dbReference type="PANTHER" id="PTHR46797:SF10">
    <property type="entry name" value="BLR1115 PROTEIN"/>
    <property type="match status" value="1"/>
</dbReference>
<dbReference type="PANTHER" id="PTHR46797">
    <property type="entry name" value="HTH-TYPE TRANSCRIPTIONAL REGULATOR"/>
    <property type="match status" value="1"/>
</dbReference>
<dbReference type="Gene3D" id="1.10.260.40">
    <property type="entry name" value="lambda repressor-like DNA-binding domains"/>
    <property type="match status" value="1"/>
</dbReference>